<organism evidence="1 2">
    <name type="scientific">Serratia phage Moabite</name>
    <dbReference type="NCBI Taxonomy" id="2587814"/>
    <lineage>
        <taxon>Viruses</taxon>
        <taxon>Duplodnaviria</taxon>
        <taxon>Heunggongvirae</taxon>
        <taxon>Uroviricota</taxon>
        <taxon>Caudoviricetes</taxon>
        <taxon>Chimalliviridae</taxon>
        <taxon>Moabitevirus</taxon>
        <taxon>Moabitevirus moabite</taxon>
    </lineage>
</organism>
<evidence type="ECO:0000313" key="1">
    <source>
        <dbReference type="EMBL" id="QDB71037.1"/>
    </source>
</evidence>
<evidence type="ECO:0000313" key="2">
    <source>
        <dbReference type="Proteomes" id="UP000319063"/>
    </source>
</evidence>
<proteinExistence type="predicted"/>
<keyword evidence="2" id="KW-1185">Reference proteome</keyword>
<protein>
    <submittedName>
        <fullName evidence="1">Uncharacterized protein</fullName>
    </submittedName>
</protein>
<reference evidence="2" key="1">
    <citation type="submission" date="2019-05" db="EMBL/GenBank/DDBJ databases">
        <title>Complete Genome Sequence of Serratia marcescens Myophage Moabite.</title>
        <authorList>
            <person name="Price L."/>
            <person name="Rohren M."/>
            <person name="Newkirk H."/>
            <person name="Liu M."/>
            <person name="Ramsey J."/>
        </authorList>
    </citation>
    <scope>NUCLEOTIDE SEQUENCE [LARGE SCALE GENOMIC DNA]</scope>
</reference>
<gene>
    <name evidence="1" type="ORF">CPT_Moabite_005</name>
</gene>
<dbReference type="Proteomes" id="UP000319063">
    <property type="component" value="Segment"/>
</dbReference>
<sequence length="80" mass="9175">MFWGESVTMSKRTVVPTSKYNPVTGLSPIVNGIKKIFVKRIRRFRISRSTKLRNRQRSLKIYESLNDLDRGKGAAAPCFT</sequence>
<accession>A0A4Y5TNU3</accession>
<dbReference type="EMBL" id="MK994515">
    <property type="protein sequence ID" value="QDB71037.1"/>
    <property type="molecule type" value="Genomic_DNA"/>
</dbReference>
<name>A0A4Y5TNU3_9CAUD</name>